<dbReference type="SUPFAM" id="SSF53474">
    <property type="entry name" value="alpha/beta-Hydrolases"/>
    <property type="match status" value="2"/>
</dbReference>
<feature type="domain" description="Partial AB-hydrolase lipase" evidence="2">
    <location>
        <begin position="330"/>
        <end position="385"/>
    </location>
</feature>
<dbReference type="PANTHER" id="PTHR11005">
    <property type="entry name" value="LYSOSOMAL ACID LIPASE-RELATED"/>
    <property type="match status" value="1"/>
</dbReference>
<proteinExistence type="predicted"/>
<dbReference type="GO" id="GO:0006629">
    <property type="term" value="P:lipid metabolic process"/>
    <property type="evidence" value="ECO:0007669"/>
    <property type="project" value="InterPro"/>
</dbReference>
<protein>
    <recommendedName>
        <fullName evidence="2">Partial AB-hydrolase lipase domain-containing protein</fullName>
    </recommendedName>
</protein>
<accession>A0A9D4TVK4</accession>
<feature type="region of interest" description="Disordered" evidence="1">
    <location>
        <begin position="609"/>
        <end position="689"/>
    </location>
</feature>
<dbReference type="OrthoDB" id="9974421at2759"/>
<dbReference type="InterPro" id="IPR029058">
    <property type="entry name" value="AB_hydrolase_fold"/>
</dbReference>
<reference evidence="3" key="2">
    <citation type="submission" date="2020-11" db="EMBL/GenBank/DDBJ databases">
        <authorList>
            <person name="Cecchin M."/>
            <person name="Marcolungo L."/>
            <person name="Rossato M."/>
            <person name="Girolomoni L."/>
            <person name="Cosentino E."/>
            <person name="Cuine S."/>
            <person name="Li-Beisson Y."/>
            <person name="Delledonne M."/>
            <person name="Ballottari M."/>
        </authorList>
    </citation>
    <scope>NUCLEOTIDE SEQUENCE</scope>
    <source>
        <strain evidence="3">211/11P</strain>
        <tissue evidence="3">Whole cell</tissue>
    </source>
</reference>
<feature type="compositionally biased region" description="Low complexity" evidence="1">
    <location>
        <begin position="503"/>
        <end position="519"/>
    </location>
</feature>
<dbReference type="AlphaFoldDB" id="A0A9D4TVK4"/>
<feature type="compositionally biased region" description="Low complexity" evidence="1">
    <location>
        <begin position="706"/>
        <end position="716"/>
    </location>
</feature>
<sequence length="1054" mass="112425">MAARFQQLAGAAVWWVLIVCRWGHATFVALPMNFFLDTVLANYEEAVKSAVREAFSWTARFLNGVAARAVALFVDPEYYDTLRAGRRRPTAWQRWWAERARRGTFNAVLERDGLVVKRASPSPSPSPGAPVWTPRGTLPRSSGSYQLLYDQQQRQAEVLLAAERLEEAGGASTSAAPPVSSGRRWLRLLWPFGRWRAAGGGRGGGSSPAVTSPPRIRRSGSELFDRPSGYAAAEGMKRRGLLEEGRIGMELAVTAAFEALRSALRTILLLPAQPKWGAPGGSKGSAAFAYDASSQRHPHGGKGRPQRGLRQRLAGTRGFGMLEDLQVWTVSDCILQAGFPLEEHLVTTQDGCILRMQRIPRKGARDVVFFQHGVLDTSMGWVANGIQGSQAFAAWDQGHDVWLGNARSNPPRMHADPALRGSRYWHYTLGELGTQDIAAQVEHIHAVKMRELRPGTGYAQGSAGAERDAEEAAAGLRRSYSDSAVATAHLLRASPFGDGEGPAGSSVGAPSATGAAAASRQLNQHRSSEQAPPAPRRTTGILDGGPRALSSRRRLHQDSLGIQAPPAAAAVAPPAAAAAAGAASGQADLIAGIPAGTLTGGGRRVRIASPERQKRHEAEQQQLGSLPSGGRSPFMSKQPLPDSEQPLPDSRPGPGSSSSITSGTGGRLRSSSSGSRPPRPLDVSSSDSGAARLSSVLPAGIGSAAAASGSQECSGGWAAPSRLPSAPDAGAAGSPPPRSRLGIMHGPAPALTPDKISIAGVEQRGEAEASTSSLLLPTATHTPIGNSPRAPRPGTNMHGAVTAETYRLRAVGHSLGGASLLIYAVNCGLQGRPHHLRRLVLLTPAGFHTQYPIACEPALLVMPGLMAALSWLCPGRGAPMYLPSSLLRYITFKLTVDLHSIPGLNQLTRAAMRRMLSNDSSEWDRALQMPHYSTYSMPALSLHSGAHFVQLIRSRRFRLYDYGSAAANYAHYRQEEPPDIAANYHLLQGLPVDLVAGGSDGIIAEANVQEHYKRMREAGVQVTFKCFPRMGHLDMTFGVKEEVRRYVVSRLQLP</sequence>
<comment type="caution">
    <text evidence="3">The sequence shown here is derived from an EMBL/GenBank/DDBJ whole genome shotgun (WGS) entry which is preliminary data.</text>
</comment>
<evidence type="ECO:0000259" key="2">
    <source>
        <dbReference type="Pfam" id="PF04083"/>
    </source>
</evidence>
<feature type="compositionally biased region" description="Low complexity" evidence="1">
    <location>
        <begin position="650"/>
        <end position="676"/>
    </location>
</feature>
<dbReference type="EMBL" id="SIDB01000002">
    <property type="protein sequence ID" value="KAI3435938.1"/>
    <property type="molecule type" value="Genomic_DNA"/>
</dbReference>
<name>A0A9D4TVK4_CHLVU</name>
<reference evidence="3" key="1">
    <citation type="journal article" date="2019" name="Plant J.">
        <title>Chlorella vulgaris genome assembly and annotation reveals the molecular basis for metabolic acclimation to high light conditions.</title>
        <authorList>
            <person name="Cecchin M."/>
            <person name="Marcolungo L."/>
            <person name="Rossato M."/>
            <person name="Girolomoni L."/>
            <person name="Cosentino E."/>
            <person name="Cuine S."/>
            <person name="Li-Beisson Y."/>
            <person name="Delledonne M."/>
            <person name="Ballottari M."/>
        </authorList>
    </citation>
    <scope>NUCLEOTIDE SEQUENCE</scope>
    <source>
        <strain evidence="3">211/11P</strain>
    </source>
</reference>
<dbReference type="Proteomes" id="UP001055712">
    <property type="component" value="Unassembled WGS sequence"/>
</dbReference>
<evidence type="ECO:0000313" key="4">
    <source>
        <dbReference type="Proteomes" id="UP001055712"/>
    </source>
</evidence>
<evidence type="ECO:0000313" key="3">
    <source>
        <dbReference type="EMBL" id="KAI3435938.1"/>
    </source>
</evidence>
<evidence type="ECO:0000256" key="1">
    <source>
        <dbReference type="SAM" id="MobiDB-lite"/>
    </source>
</evidence>
<organism evidence="3 4">
    <name type="scientific">Chlorella vulgaris</name>
    <name type="common">Green alga</name>
    <dbReference type="NCBI Taxonomy" id="3077"/>
    <lineage>
        <taxon>Eukaryota</taxon>
        <taxon>Viridiplantae</taxon>
        <taxon>Chlorophyta</taxon>
        <taxon>core chlorophytes</taxon>
        <taxon>Trebouxiophyceae</taxon>
        <taxon>Chlorellales</taxon>
        <taxon>Chlorellaceae</taxon>
        <taxon>Chlorella clade</taxon>
        <taxon>Chlorella</taxon>
    </lineage>
</organism>
<gene>
    <name evidence="3" type="ORF">D9Q98_001996</name>
</gene>
<feature type="compositionally biased region" description="Low complexity" evidence="1">
    <location>
        <begin position="724"/>
        <end position="733"/>
    </location>
</feature>
<feature type="region of interest" description="Disordered" evidence="1">
    <location>
        <begin position="706"/>
        <end position="746"/>
    </location>
</feature>
<feature type="region of interest" description="Disordered" evidence="1">
    <location>
        <begin position="496"/>
        <end position="553"/>
    </location>
</feature>
<dbReference type="Pfam" id="PF04083">
    <property type="entry name" value="Abhydro_lipase"/>
    <property type="match status" value="1"/>
</dbReference>
<feature type="compositionally biased region" description="Basic and acidic residues" evidence="1">
    <location>
        <begin position="609"/>
        <end position="619"/>
    </location>
</feature>
<keyword evidence="4" id="KW-1185">Reference proteome</keyword>
<feature type="region of interest" description="Disordered" evidence="1">
    <location>
        <begin position="199"/>
        <end position="228"/>
    </location>
</feature>
<dbReference type="Gene3D" id="3.40.50.1820">
    <property type="entry name" value="alpha/beta hydrolase"/>
    <property type="match status" value="2"/>
</dbReference>
<dbReference type="InterPro" id="IPR006693">
    <property type="entry name" value="AB_hydrolase_lipase"/>
</dbReference>